<evidence type="ECO:0000259" key="1">
    <source>
        <dbReference type="Pfam" id="PF18803"/>
    </source>
</evidence>
<reference evidence="3" key="2">
    <citation type="submission" date="2015-01" db="EMBL/GenBank/DDBJ databases">
        <title>Evolutionary Origins and Diversification of the Mycorrhizal Mutualists.</title>
        <authorList>
            <consortium name="DOE Joint Genome Institute"/>
            <consortium name="Mycorrhizal Genomics Consortium"/>
            <person name="Kohler A."/>
            <person name="Kuo A."/>
            <person name="Nagy L.G."/>
            <person name="Floudas D."/>
            <person name="Copeland A."/>
            <person name="Barry K.W."/>
            <person name="Cichocki N."/>
            <person name="Veneault-Fourrey C."/>
            <person name="LaButti K."/>
            <person name="Lindquist E.A."/>
            <person name="Lipzen A."/>
            <person name="Lundell T."/>
            <person name="Morin E."/>
            <person name="Murat C."/>
            <person name="Riley R."/>
            <person name="Ohm R."/>
            <person name="Sun H."/>
            <person name="Tunlid A."/>
            <person name="Henrissat B."/>
            <person name="Grigoriev I.V."/>
            <person name="Hibbett D.S."/>
            <person name="Martin F."/>
        </authorList>
    </citation>
    <scope>NUCLEOTIDE SEQUENCE [LARGE SCALE GENOMIC DNA]</scope>
    <source>
        <strain evidence="3">Ve08.2h10</strain>
    </source>
</reference>
<dbReference type="OrthoDB" id="3261436at2759"/>
<gene>
    <name evidence="2" type="ORF">PAXRUDRAFT_31186</name>
</gene>
<dbReference type="PANTHER" id="PTHR33096">
    <property type="entry name" value="CXC2 DOMAIN-CONTAINING PROTEIN"/>
    <property type="match status" value="1"/>
</dbReference>
<feature type="domain" description="CxC2-like cysteine cluster KDZ transposase-associated" evidence="1">
    <location>
        <begin position="89"/>
        <end position="196"/>
    </location>
</feature>
<organism evidence="2 3">
    <name type="scientific">Paxillus rubicundulus Ve08.2h10</name>
    <dbReference type="NCBI Taxonomy" id="930991"/>
    <lineage>
        <taxon>Eukaryota</taxon>
        <taxon>Fungi</taxon>
        <taxon>Dikarya</taxon>
        <taxon>Basidiomycota</taxon>
        <taxon>Agaricomycotina</taxon>
        <taxon>Agaricomycetes</taxon>
        <taxon>Agaricomycetidae</taxon>
        <taxon>Boletales</taxon>
        <taxon>Paxilineae</taxon>
        <taxon>Paxillaceae</taxon>
        <taxon>Paxillus</taxon>
    </lineage>
</organism>
<dbReference type="HOGENOM" id="CLU_003703_13_0_1"/>
<dbReference type="EMBL" id="KN824893">
    <property type="protein sequence ID" value="KIK98410.1"/>
    <property type="molecule type" value="Genomic_DNA"/>
</dbReference>
<dbReference type="Pfam" id="PF18758">
    <property type="entry name" value="KDZ"/>
    <property type="match status" value="1"/>
</dbReference>
<dbReference type="InParanoid" id="A0A0D0EBY1"/>
<keyword evidence="3" id="KW-1185">Reference proteome</keyword>
<dbReference type="Pfam" id="PF18803">
    <property type="entry name" value="CxC2"/>
    <property type="match status" value="1"/>
</dbReference>
<reference evidence="2 3" key="1">
    <citation type="submission" date="2014-04" db="EMBL/GenBank/DDBJ databases">
        <authorList>
            <consortium name="DOE Joint Genome Institute"/>
            <person name="Kuo A."/>
            <person name="Kohler A."/>
            <person name="Jargeat P."/>
            <person name="Nagy L.G."/>
            <person name="Floudas D."/>
            <person name="Copeland A."/>
            <person name="Barry K.W."/>
            <person name="Cichocki N."/>
            <person name="Veneault-Fourrey C."/>
            <person name="LaButti K."/>
            <person name="Lindquist E.A."/>
            <person name="Lipzen A."/>
            <person name="Lundell T."/>
            <person name="Morin E."/>
            <person name="Murat C."/>
            <person name="Sun H."/>
            <person name="Tunlid A."/>
            <person name="Henrissat B."/>
            <person name="Grigoriev I.V."/>
            <person name="Hibbett D.S."/>
            <person name="Martin F."/>
            <person name="Nordberg H.P."/>
            <person name="Cantor M.N."/>
            <person name="Hua S.X."/>
        </authorList>
    </citation>
    <scope>NUCLEOTIDE SEQUENCE [LARGE SCALE GENOMIC DNA]</scope>
    <source>
        <strain evidence="2 3">Ve08.2h10</strain>
    </source>
</reference>
<dbReference type="InterPro" id="IPR041457">
    <property type="entry name" value="CxC2_KDZ-assoc"/>
</dbReference>
<dbReference type="PANTHER" id="PTHR33096:SF1">
    <property type="entry name" value="CXC1-LIKE CYSTEINE CLUSTER ASSOCIATED WITH KDZ TRANSPOSASES DOMAIN-CONTAINING PROTEIN"/>
    <property type="match status" value="1"/>
</dbReference>
<name>A0A0D0EBY1_9AGAM</name>
<evidence type="ECO:0000313" key="3">
    <source>
        <dbReference type="Proteomes" id="UP000054538"/>
    </source>
</evidence>
<dbReference type="Proteomes" id="UP000054538">
    <property type="component" value="Unassembled WGS sequence"/>
</dbReference>
<dbReference type="InterPro" id="IPR040521">
    <property type="entry name" value="KDZ"/>
</dbReference>
<dbReference type="STRING" id="930991.A0A0D0EBY1"/>
<evidence type="ECO:0000313" key="2">
    <source>
        <dbReference type="EMBL" id="KIK98410.1"/>
    </source>
</evidence>
<dbReference type="AlphaFoldDB" id="A0A0D0EBY1"/>
<accession>A0A0D0EBY1</accession>
<sequence length="683" mass="76479">MTDFVKDHPFLVLVKHDCQTYLTELIWLGGQCGSSDLCPGCKTKAAYLHCEDCFDINMYCQNCTVAWHGQYPLHQLKEWTGSYFECHTLKDCGLRVQQGHCIGDKCCRPHPVAKDEFVILHSNGIHTVSVDFCGCETAETPSNQLLCMHFFPATSNKLHTAASFTLLKEFHLLSLESKVSAYKFYNVLSHHSDNSGLAPPKSCYEHLLRMARQWANLKLLKHSGCGHDPLGISNTQQGECAVLCPACPQPDDWKTVPQAKSNGWSYFVQNTPYKTFLDQHKHDTQEKSTCLSHNSMNMAKTKPNQGLDATGVRMGVCARHSFKLANGVRNLQVNMDYIFASAVQHINVNMLNILYNIACQWHKALLERLAKMPPSLQLNLADKDVTHFVPKFHLPAHITPCQWMFSFNWIKGVGHMDNEAPEQGWANINPIASSTKEMGPSTMLLKKIAEAIPEHNDHQEDFEELDSSLTAKYPTQLSQWKQDVEAWEVDASNPNPFEVLNNCTYQESIQLQLTKDKAKAASYENEPPLHPDVMASVLIGAGIDLEDQQYEPKVPKNYTLYLPSQINYKTTCSLTLETVEFQLRMGQAHDALNELCQALWSRPYMLNFKDCFLCGQGTNTCAQNCLKNVDTKVSATAAKYCTAYTTLCTLGPLLGKVGWSGKLCLLADDHIHAMTDGGKGGEG</sequence>
<protein>
    <recommendedName>
        <fullName evidence="1">CxC2-like cysteine cluster KDZ transposase-associated domain-containing protein</fullName>
    </recommendedName>
</protein>
<proteinExistence type="predicted"/>